<evidence type="ECO:0000313" key="3">
    <source>
        <dbReference type="Proteomes" id="UP001139485"/>
    </source>
</evidence>
<feature type="non-terminal residue" evidence="2">
    <location>
        <position position="219"/>
    </location>
</feature>
<feature type="transmembrane region" description="Helical" evidence="1">
    <location>
        <begin position="21"/>
        <end position="44"/>
    </location>
</feature>
<proteinExistence type="predicted"/>
<keyword evidence="3" id="KW-1185">Reference proteome</keyword>
<comment type="caution">
    <text evidence="2">The sequence shown here is derived from an EMBL/GenBank/DDBJ whole genome shotgun (WGS) entry which is preliminary data.</text>
</comment>
<sequence>MIDVGPFSWLGDAAQKGLADGFTALMMALWSAALWLLTTVFGLLDRFTTPDVTDPGLDGLYGSVVWISLVVAMVVGLGQIAMVAVRADGRTLGSLLIGLAQYGAVLACWIVVTAGLITLCGALASALLEQLVGVDSFGGFPAGSGWDVKASGTVEATVLGVCALFVLIPASLGYLLIMLVREAAILVLVATLPISAAGGPRGGAPPGGWGDHRRVEGGG</sequence>
<protein>
    <submittedName>
        <fullName evidence="2">Uncharacterized protein</fullName>
    </submittedName>
</protein>
<accession>A0A9X2IGU8</accession>
<dbReference type="Proteomes" id="UP001139485">
    <property type="component" value="Unassembled WGS sequence"/>
</dbReference>
<evidence type="ECO:0000256" key="1">
    <source>
        <dbReference type="SAM" id="Phobius"/>
    </source>
</evidence>
<feature type="transmembrane region" description="Helical" evidence="1">
    <location>
        <begin position="156"/>
        <end position="177"/>
    </location>
</feature>
<keyword evidence="1" id="KW-1133">Transmembrane helix</keyword>
<evidence type="ECO:0000313" key="2">
    <source>
        <dbReference type="EMBL" id="MCM0621939.1"/>
    </source>
</evidence>
<organism evidence="2 3">
    <name type="scientific">Nocardioides bruguierae</name>
    <dbReference type="NCBI Taxonomy" id="2945102"/>
    <lineage>
        <taxon>Bacteria</taxon>
        <taxon>Bacillati</taxon>
        <taxon>Actinomycetota</taxon>
        <taxon>Actinomycetes</taxon>
        <taxon>Propionibacteriales</taxon>
        <taxon>Nocardioidaceae</taxon>
        <taxon>Nocardioides</taxon>
    </lineage>
</organism>
<keyword evidence="1" id="KW-0812">Transmembrane</keyword>
<dbReference type="EMBL" id="JAMOIL010000026">
    <property type="protein sequence ID" value="MCM0621939.1"/>
    <property type="molecule type" value="Genomic_DNA"/>
</dbReference>
<feature type="transmembrane region" description="Helical" evidence="1">
    <location>
        <begin position="106"/>
        <end position="128"/>
    </location>
</feature>
<feature type="transmembrane region" description="Helical" evidence="1">
    <location>
        <begin position="64"/>
        <end position="85"/>
    </location>
</feature>
<dbReference type="AlphaFoldDB" id="A0A9X2IGU8"/>
<gene>
    <name evidence="2" type="ORF">M8330_16735</name>
</gene>
<name>A0A9X2IGU8_9ACTN</name>
<reference evidence="2" key="1">
    <citation type="submission" date="2022-05" db="EMBL/GenBank/DDBJ databases">
        <authorList>
            <person name="Tuo L."/>
        </authorList>
    </citation>
    <scope>NUCLEOTIDE SEQUENCE</scope>
    <source>
        <strain evidence="2">BSK12Z-4</strain>
    </source>
</reference>
<keyword evidence="1" id="KW-0472">Membrane</keyword>